<dbReference type="Pfam" id="PF03454">
    <property type="entry name" value="MoeA_C"/>
    <property type="match status" value="1"/>
</dbReference>
<dbReference type="NCBIfam" id="NF045515">
    <property type="entry name" value="Glp_gephyrin"/>
    <property type="match status" value="1"/>
</dbReference>
<evidence type="ECO:0000256" key="6">
    <source>
        <dbReference type="RuleBase" id="RU365090"/>
    </source>
</evidence>
<dbReference type="Gene3D" id="2.170.190.11">
    <property type="entry name" value="Molybdopterin biosynthesis moea protein, domain 3"/>
    <property type="match status" value="1"/>
</dbReference>
<dbReference type="SUPFAM" id="SSF63867">
    <property type="entry name" value="MoeA C-terminal domain-like"/>
    <property type="match status" value="1"/>
</dbReference>
<comment type="similarity">
    <text evidence="3 6">Belongs to the MoeA family.</text>
</comment>
<dbReference type="InterPro" id="IPR038987">
    <property type="entry name" value="MoeA-like"/>
</dbReference>
<evidence type="ECO:0000256" key="5">
    <source>
        <dbReference type="ARBA" id="ARBA00047317"/>
    </source>
</evidence>
<gene>
    <name evidence="8" type="ORF">JMJ56_22380</name>
</gene>
<dbReference type="InterPro" id="IPR001453">
    <property type="entry name" value="MoaB/Mog_dom"/>
</dbReference>
<protein>
    <recommendedName>
        <fullName evidence="6">Molybdopterin molybdenumtransferase</fullName>
        <ecNumber evidence="6">2.10.1.1</ecNumber>
    </recommendedName>
</protein>
<feature type="domain" description="MoaB/Mog" evidence="7">
    <location>
        <begin position="191"/>
        <end position="328"/>
    </location>
</feature>
<dbReference type="InterPro" id="IPR036688">
    <property type="entry name" value="MoeA_C_domain_IV_sf"/>
</dbReference>
<accession>A0ABS1UAR1</accession>
<sequence length="418" mass="42492">MTSKLAPSPTEAGCDRAPGLVSVESARAALLDGVTPVSGQATVPLSLAAGRVLAAPLRASFPIPPFDRSAVDGYGLTGSGAGPFSLVGSYPAGSHGPRHVRPGEAVRLLTGARIPPGVCAVAMQEGCRIEAGGRLRAPVLADGENIRRCGEDVASGAPLLEAGIRLDPRHLALLASAGLCEVPVRRRTRVALLSSGDELLAPGAPLREAAIHDSNRPMLAALLAASGAEVVDLGLLPDRRDVIAGALAGAGGFDAIVASGGVSGSEADHLLGALRDAGGEGSWTAIALKPGKPLVFGQLGEARCLFLPGNPVAALVGALLFARPLLARLAGHAPRPLRGLPARLAAGWQRKPGREEFAPAMIHDGEELFVERVGRPGSARLTPLVAADGLLRVGATAGTLRAGDMVEFFPFDGCFGLA</sequence>
<keyword evidence="9" id="KW-1185">Reference proteome</keyword>
<comment type="pathway">
    <text evidence="2 6">Cofactor biosynthesis; molybdopterin biosynthesis.</text>
</comment>
<evidence type="ECO:0000256" key="2">
    <source>
        <dbReference type="ARBA" id="ARBA00005046"/>
    </source>
</evidence>
<dbReference type="Pfam" id="PF00994">
    <property type="entry name" value="MoCF_biosynth"/>
    <property type="match status" value="1"/>
</dbReference>
<evidence type="ECO:0000256" key="1">
    <source>
        <dbReference type="ARBA" id="ARBA00002901"/>
    </source>
</evidence>
<dbReference type="PANTHER" id="PTHR10192">
    <property type="entry name" value="MOLYBDOPTERIN BIOSYNTHESIS PROTEIN"/>
    <property type="match status" value="1"/>
</dbReference>
<organism evidence="8 9">
    <name type="scientific">Belnapia arida</name>
    <dbReference type="NCBI Taxonomy" id="2804533"/>
    <lineage>
        <taxon>Bacteria</taxon>
        <taxon>Pseudomonadati</taxon>
        <taxon>Pseudomonadota</taxon>
        <taxon>Alphaproteobacteria</taxon>
        <taxon>Acetobacterales</taxon>
        <taxon>Roseomonadaceae</taxon>
        <taxon>Belnapia</taxon>
    </lineage>
</organism>
<dbReference type="Gene3D" id="2.40.340.10">
    <property type="entry name" value="MoeA, C-terminal, domain IV"/>
    <property type="match status" value="1"/>
</dbReference>
<comment type="function">
    <text evidence="1 6">Catalyzes the insertion of molybdate into adenylated molybdopterin with the concomitant release of AMP.</text>
</comment>
<comment type="catalytic activity">
    <reaction evidence="5">
        <text>adenylyl-molybdopterin + molybdate = Mo-molybdopterin + AMP + H(+)</text>
        <dbReference type="Rhea" id="RHEA:35047"/>
        <dbReference type="ChEBI" id="CHEBI:15378"/>
        <dbReference type="ChEBI" id="CHEBI:36264"/>
        <dbReference type="ChEBI" id="CHEBI:62727"/>
        <dbReference type="ChEBI" id="CHEBI:71302"/>
        <dbReference type="ChEBI" id="CHEBI:456215"/>
        <dbReference type="EC" id="2.10.1.1"/>
    </reaction>
</comment>
<keyword evidence="6" id="KW-0460">Magnesium</keyword>
<evidence type="ECO:0000256" key="3">
    <source>
        <dbReference type="ARBA" id="ARBA00010763"/>
    </source>
</evidence>
<dbReference type="SUPFAM" id="SSF53218">
    <property type="entry name" value="Molybdenum cofactor biosynthesis proteins"/>
    <property type="match status" value="1"/>
</dbReference>
<evidence type="ECO:0000313" key="9">
    <source>
        <dbReference type="Proteomes" id="UP000660885"/>
    </source>
</evidence>
<dbReference type="Gene3D" id="3.40.980.10">
    <property type="entry name" value="MoaB/Mog-like domain"/>
    <property type="match status" value="1"/>
</dbReference>
<dbReference type="InterPro" id="IPR036135">
    <property type="entry name" value="MoeA_linker/N_sf"/>
</dbReference>
<name>A0ABS1UAR1_9PROT</name>
<dbReference type="Proteomes" id="UP000660885">
    <property type="component" value="Unassembled WGS sequence"/>
</dbReference>
<evidence type="ECO:0000313" key="8">
    <source>
        <dbReference type="EMBL" id="MBL6080767.1"/>
    </source>
</evidence>
<dbReference type="InterPro" id="IPR005111">
    <property type="entry name" value="MoeA_C_domain_IV"/>
</dbReference>
<dbReference type="InterPro" id="IPR036425">
    <property type="entry name" value="MoaB/Mog-like_dom_sf"/>
</dbReference>
<dbReference type="PANTHER" id="PTHR10192:SF5">
    <property type="entry name" value="GEPHYRIN"/>
    <property type="match status" value="1"/>
</dbReference>
<dbReference type="SMART" id="SM00852">
    <property type="entry name" value="MoCF_biosynth"/>
    <property type="match status" value="1"/>
</dbReference>
<dbReference type="Gene3D" id="3.90.105.10">
    <property type="entry name" value="Molybdopterin biosynthesis moea protein, domain 2"/>
    <property type="match status" value="1"/>
</dbReference>
<keyword evidence="6" id="KW-0479">Metal-binding</keyword>
<keyword evidence="4 6" id="KW-0501">Molybdenum cofactor biosynthesis</keyword>
<keyword evidence="6" id="KW-0500">Molybdenum</keyword>
<dbReference type="SUPFAM" id="SSF63882">
    <property type="entry name" value="MoeA N-terminal region -like"/>
    <property type="match status" value="1"/>
</dbReference>
<evidence type="ECO:0000259" key="7">
    <source>
        <dbReference type="SMART" id="SM00852"/>
    </source>
</evidence>
<dbReference type="EC" id="2.10.1.1" evidence="6"/>
<keyword evidence="6" id="KW-0808">Transferase</keyword>
<dbReference type="PROSITE" id="PS01079">
    <property type="entry name" value="MOCF_BIOSYNTHESIS_2"/>
    <property type="match status" value="1"/>
</dbReference>
<dbReference type="CDD" id="cd00887">
    <property type="entry name" value="MoeA"/>
    <property type="match status" value="1"/>
</dbReference>
<comment type="caution">
    <text evidence="8">The sequence shown here is derived from an EMBL/GenBank/DDBJ whole genome shotgun (WGS) entry which is preliminary data.</text>
</comment>
<comment type="cofactor">
    <cofactor evidence="6">
        <name>Mg(2+)</name>
        <dbReference type="ChEBI" id="CHEBI:18420"/>
    </cofactor>
</comment>
<evidence type="ECO:0000256" key="4">
    <source>
        <dbReference type="ARBA" id="ARBA00023150"/>
    </source>
</evidence>
<reference evidence="8 9" key="1">
    <citation type="submission" date="2021-01" db="EMBL/GenBank/DDBJ databases">
        <title>Belnapia mucosa sp. nov. and Belnapia arida sp. nov., isolated from the Tabernas Desert (Almeria, Spain).</title>
        <authorList>
            <person name="Molina-Menor E."/>
            <person name="Vidal-Verdu A."/>
            <person name="Calonge A."/>
            <person name="Satari L."/>
            <person name="Pereto J."/>
            <person name="Porcar M."/>
        </authorList>
    </citation>
    <scope>NUCLEOTIDE SEQUENCE [LARGE SCALE GENOMIC DNA]</scope>
    <source>
        <strain evidence="8 9">T18</strain>
    </source>
</reference>
<proteinExistence type="inferred from homology"/>
<dbReference type="RefSeq" id="WP_202833998.1">
    <property type="nucleotide sequence ID" value="NZ_JAETWB010000017.1"/>
</dbReference>
<dbReference type="Pfam" id="PF03453">
    <property type="entry name" value="MoeA_N"/>
    <property type="match status" value="1"/>
</dbReference>
<dbReference type="InterPro" id="IPR005110">
    <property type="entry name" value="MoeA_linker/N"/>
</dbReference>
<dbReference type="EMBL" id="JAETWB010000017">
    <property type="protein sequence ID" value="MBL6080767.1"/>
    <property type="molecule type" value="Genomic_DNA"/>
</dbReference>
<dbReference type="InterPro" id="IPR008284">
    <property type="entry name" value="MoCF_biosynth_CS"/>
</dbReference>